<comment type="caution">
    <text evidence="5">The sequence shown here is derived from an EMBL/GenBank/DDBJ whole genome shotgun (WGS) entry which is preliminary data.</text>
</comment>
<dbReference type="RefSeq" id="WP_307107607.1">
    <property type="nucleotide sequence ID" value="NZ_JAUTAS010000001.1"/>
</dbReference>
<dbReference type="CDD" id="cd01166">
    <property type="entry name" value="KdgK"/>
    <property type="match status" value="1"/>
</dbReference>
<evidence type="ECO:0000256" key="1">
    <source>
        <dbReference type="ARBA" id="ARBA00010688"/>
    </source>
</evidence>
<comment type="similarity">
    <text evidence="1">Belongs to the carbohydrate kinase PfkB family.</text>
</comment>
<keyword evidence="3" id="KW-0418">Kinase</keyword>
<dbReference type="PANTHER" id="PTHR43320:SF2">
    <property type="entry name" value="2-DEHYDRO-3-DEOXYGLUCONOKINASE_2-DEHYDRO-3-DEOXYGALACTONOKINASE"/>
    <property type="match status" value="1"/>
</dbReference>
<dbReference type="InterPro" id="IPR029056">
    <property type="entry name" value="Ribokinase-like"/>
</dbReference>
<dbReference type="InterPro" id="IPR052700">
    <property type="entry name" value="Carb_kinase_PfkB-like"/>
</dbReference>
<dbReference type="EC" id="2.7.1.45" evidence="5"/>
<feature type="domain" description="Carbohydrate kinase PfkB" evidence="4">
    <location>
        <begin position="20"/>
        <end position="349"/>
    </location>
</feature>
<reference evidence="5" key="1">
    <citation type="submission" date="2023-07" db="EMBL/GenBank/DDBJ databases">
        <title>Functional and genomic diversity of the sorghum phyllosphere microbiome.</title>
        <authorList>
            <person name="Shade A."/>
        </authorList>
    </citation>
    <scope>NUCLEOTIDE SEQUENCE</scope>
    <source>
        <strain evidence="5">SORGH_AS_0457</strain>
    </source>
</reference>
<organism evidence="5 6">
    <name type="scientific">Stenotrophomonas rhizophila</name>
    <dbReference type="NCBI Taxonomy" id="216778"/>
    <lineage>
        <taxon>Bacteria</taxon>
        <taxon>Pseudomonadati</taxon>
        <taxon>Pseudomonadota</taxon>
        <taxon>Gammaproteobacteria</taxon>
        <taxon>Lysobacterales</taxon>
        <taxon>Lysobacteraceae</taxon>
        <taxon>Stenotrophomonas</taxon>
    </lineage>
</organism>
<proteinExistence type="inferred from homology"/>
<accession>A0AAP5AKB1</accession>
<dbReference type="Pfam" id="PF00294">
    <property type="entry name" value="PfkB"/>
    <property type="match status" value="1"/>
</dbReference>
<dbReference type="EMBL" id="JAUTAS010000001">
    <property type="protein sequence ID" value="MDQ1110154.1"/>
    <property type="molecule type" value="Genomic_DNA"/>
</dbReference>
<evidence type="ECO:0000256" key="2">
    <source>
        <dbReference type="ARBA" id="ARBA00022679"/>
    </source>
</evidence>
<keyword evidence="2 5" id="KW-0808">Transferase</keyword>
<evidence type="ECO:0000256" key="3">
    <source>
        <dbReference type="ARBA" id="ARBA00022777"/>
    </source>
</evidence>
<evidence type="ECO:0000313" key="6">
    <source>
        <dbReference type="Proteomes" id="UP001226084"/>
    </source>
</evidence>
<dbReference type="AlphaFoldDB" id="A0AAP5AKB1"/>
<dbReference type="InterPro" id="IPR011611">
    <property type="entry name" value="PfkB_dom"/>
</dbReference>
<gene>
    <name evidence="5" type="ORF">QE424_003313</name>
</gene>
<dbReference type="PANTHER" id="PTHR43320">
    <property type="entry name" value="SUGAR KINASE"/>
    <property type="match status" value="1"/>
</dbReference>
<evidence type="ECO:0000313" key="5">
    <source>
        <dbReference type="EMBL" id="MDQ1110154.1"/>
    </source>
</evidence>
<dbReference type="Proteomes" id="UP001226084">
    <property type="component" value="Unassembled WGS sequence"/>
</dbReference>
<sequence>MSTQQFQLARHASPRWAAMALGEVMLRFDPGEGRVRNARQFQVWEGGGEYNVARGLSSTFGHATAVLTALPRNELGLLAQQLIQAGGVDSSQILWREYDGIGRNTRMGLNFTERGFGVRAPLGVSDRAYSAASQLQPDEIDWDTLFGVHGVRWLHTGGIFAALSEHSAQTAIAAVRAARRHGVAVSYDLNYRASLWNSHPDPDEARHANCAIAAECDLLIGDEYSFAACLGMDLADLGRRETPMDVGPADAAALRAMERFPNLQAVAFTLRDASNAARNGWAGALRNREALFVSAAREVDLLDRVGGGDAFVAGVVHALLEGLGEQAAVELGAAHGALAMTTPGDAACTSREEVEAVARGDGAAARR</sequence>
<dbReference type="Gene3D" id="3.40.1190.20">
    <property type="match status" value="1"/>
</dbReference>
<dbReference type="SUPFAM" id="SSF53613">
    <property type="entry name" value="Ribokinase-like"/>
    <property type="match status" value="1"/>
</dbReference>
<protein>
    <submittedName>
        <fullName evidence="5">2-dehydro-3-deoxygluconokinase</fullName>
        <ecNumber evidence="5">2.7.1.45</ecNumber>
    </submittedName>
</protein>
<dbReference type="GO" id="GO:0008673">
    <property type="term" value="F:2-dehydro-3-deoxygluconokinase activity"/>
    <property type="evidence" value="ECO:0007669"/>
    <property type="project" value="UniProtKB-EC"/>
</dbReference>
<evidence type="ECO:0000259" key="4">
    <source>
        <dbReference type="Pfam" id="PF00294"/>
    </source>
</evidence>
<name>A0AAP5AKB1_9GAMM</name>